<reference evidence="2" key="1">
    <citation type="journal article" date="2013" name="BMC Genomics">
        <title>Unscrambling butterfly oogenesis.</title>
        <authorList>
            <person name="Carter J.M."/>
            <person name="Baker S.C."/>
            <person name="Pink R."/>
            <person name="Carter D.R."/>
            <person name="Collins A."/>
            <person name="Tomlin J."/>
            <person name="Gibbs M."/>
            <person name="Breuker C.J."/>
        </authorList>
    </citation>
    <scope>NUCLEOTIDE SEQUENCE</scope>
    <source>
        <tissue evidence="2">Ovary</tissue>
    </source>
</reference>
<dbReference type="EMBL" id="GAIX01003463">
    <property type="protein sequence ID" value="JAA89097.1"/>
    <property type="molecule type" value="Transcribed_RNA"/>
</dbReference>
<accession>S4PYD8</accession>
<evidence type="ECO:0008006" key="3">
    <source>
        <dbReference type="Google" id="ProtNLM"/>
    </source>
</evidence>
<proteinExistence type="predicted"/>
<reference evidence="2" key="2">
    <citation type="submission" date="2013-05" db="EMBL/GenBank/DDBJ databases">
        <authorList>
            <person name="Carter J.-M."/>
            <person name="Baker S.C."/>
            <person name="Pink R."/>
            <person name="Carter D.R.F."/>
            <person name="Collins A."/>
            <person name="Tomlin J."/>
            <person name="Gibbs M."/>
            <person name="Breuker C.J."/>
        </authorList>
    </citation>
    <scope>NUCLEOTIDE SEQUENCE</scope>
    <source>
        <tissue evidence="2">Ovary</tissue>
    </source>
</reference>
<name>S4PYD8_9NEOP</name>
<dbReference type="AlphaFoldDB" id="S4PYD8"/>
<sequence length="71" mass="7950">MRCRSCVVAWRSAVFSLLAAGGAAAGARLLRVCCASVKKKRLVLVFCERIATRAAYYIQSDNMYTLYFHIK</sequence>
<evidence type="ECO:0000256" key="1">
    <source>
        <dbReference type="SAM" id="SignalP"/>
    </source>
</evidence>
<evidence type="ECO:0000313" key="2">
    <source>
        <dbReference type="EMBL" id="JAA89097.1"/>
    </source>
</evidence>
<organism evidence="2">
    <name type="scientific">Pararge aegeria</name>
    <name type="common">speckled wood butterfly</name>
    <dbReference type="NCBI Taxonomy" id="116150"/>
    <lineage>
        <taxon>Eukaryota</taxon>
        <taxon>Metazoa</taxon>
        <taxon>Ecdysozoa</taxon>
        <taxon>Arthropoda</taxon>
        <taxon>Hexapoda</taxon>
        <taxon>Insecta</taxon>
        <taxon>Pterygota</taxon>
        <taxon>Neoptera</taxon>
        <taxon>Endopterygota</taxon>
        <taxon>Lepidoptera</taxon>
        <taxon>Glossata</taxon>
        <taxon>Ditrysia</taxon>
        <taxon>Papilionoidea</taxon>
        <taxon>Nymphalidae</taxon>
        <taxon>Satyrinae</taxon>
        <taxon>Satyrini</taxon>
        <taxon>Parargina</taxon>
        <taxon>Pararge</taxon>
    </lineage>
</organism>
<feature type="signal peptide" evidence="1">
    <location>
        <begin position="1"/>
        <end position="25"/>
    </location>
</feature>
<keyword evidence="1" id="KW-0732">Signal</keyword>
<protein>
    <recommendedName>
        <fullName evidence="3">Secreted protein</fullName>
    </recommendedName>
</protein>
<feature type="chain" id="PRO_5004522266" description="Secreted protein" evidence="1">
    <location>
        <begin position="26"/>
        <end position="71"/>
    </location>
</feature>